<reference evidence="12" key="1">
    <citation type="submission" date="2023-04" db="EMBL/GenBank/DDBJ databases">
        <authorList>
            <person name="Vijverberg K."/>
            <person name="Xiong W."/>
            <person name="Schranz E."/>
        </authorList>
    </citation>
    <scope>NUCLEOTIDE SEQUENCE</scope>
</reference>
<dbReference type="SMART" id="SM00391">
    <property type="entry name" value="MBD"/>
    <property type="match status" value="1"/>
</dbReference>
<feature type="compositionally biased region" description="Basic residues" evidence="9">
    <location>
        <begin position="458"/>
        <end position="467"/>
    </location>
</feature>
<accession>A0AA35ZLF1</accession>
<evidence type="ECO:0000313" key="13">
    <source>
        <dbReference type="Proteomes" id="UP001177003"/>
    </source>
</evidence>
<keyword evidence="7" id="KW-0804">Transcription</keyword>
<dbReference type="PROSITE" id="PS51050">
    <property type="entry name" value="ZF_CW"/>
    <property type="match status" value="1"/>
</dbReference>
<dbReference type="GO" id="GO:0008270">
    <property type="term" value="F:zinc ion binding"/>
    <property type="evidence" value="ECO:0007669"/>
    <property type="project" value="UniProtKB-KW"/>
</dbReference>
<feature type="domain" description="MBD" evidence="10">
    <location>
        <begin position="330"/>
        <end position="403"/>
    </location>
</feature>
<comment type="subcellular location">
    <subcellularLocation>
        <location evidence="1">Nucleus</location>
    </subcellularLocation>
</comment>
<evidence type="ECO:0000256" key="6">
    <source>
        <dbReference type="ARBA" id="ARBA00023125"/>
    </source>
</evidence>
<evidence type="ECO:0000256" key="3">
    <source>
        <dbReference type="ARBA" id="ARBA00022771"/>
    </source>
</evidence>
<protein>
    <recommendedName>
        <fullName evidence="14">Methyl-CpG-binding domain-containing protein</fullName>
    </recommendedName>
</protein>
<evidence type="ECO:0000256" key="9">
    <source>
        <dbReference type="SAM" id="MobiDB-lite"/>
    </source>
</evidence>
<keyword evidence="6" id="KW-0238">DNA-binding</keyword>
<feature type="region of interest" description="Disordered" evidence="9">
    <location>
        <begin position="442"/>
        <end position="467"/>
    </location>
</feature>
<dbReference type="Proteomes" id="UP001177003">
    <property type="component" value="Chromosome 7"/>
</dbReference>
<feature type="compositionally biased region" description="Polar residues" evidence="9">
    <location>
        <begin position="170"/>
        <end position="184"/>
    </location>
</feature>
<dbReference type="PANTHER" id="PTHR12396:SF50">
    <property type="entry name" value="ZINC FINGER, CW-TYPE, DNA-BINDING DOMAIN PROTEIN-RELATED"/>
    <property type="match status" value="1"/>
</dbReference>
<dbReference type="InterPro" id="IPR016177">
    <property type="entry name" value="DNA-bd_dom_sf"/>
</dbReference>
<dbReference type="EMBL" id="OX465083">
    <property type="protein sequence ID" value="CAI9293812.1"/>
    <property type="molecule type" value="Genomic_DNA"/>
</dbReference>
<dbReference type="InterPro" id="IPR011124">
    <property type="entry name" value="Znf_CW"/>
</dbReference>
<dbReference type="SUPFAM" id="SSF54171">
    <property type="entry name" value="DNA-binding domain"/>
    <property type="match status" value="1"/>
</dbReference>
<evidence type="ECO:0000256" key="4">
    <source>
        <dbReference type="ARBA" id="ARBA00022833"/>
    </source>
</evidence>
<evidence type="ECO:0000259" key="11">
    <source>
        <dbReference type="PROSITE" id="PS51050"/>
    </source>
</evidence>
<keyword evidence="13" id="KW-1185">Reference proteome</keyword>
<evidence type="ECO:0000256" key="2">
    <source>
        <dbReference type="ARBA" id="ARBA00022723"/>
    </source>
</evidence>
<keyword evidence="5" id="KW-0805">Transcription regulation</keyword>
<feature type="domain" description="CW-type" evidence="11">
    <location>
        <begin position="265"/>
        <end position="324"/>
    </location>
</feature>
<feature type="region of interest" description="Disordered" evidence="9">
    <location>
        <begin position="170"/>
        <end position="233"/>
    </location>
</feature>
<dbReference type="CDD" id="cd01396">
    <property type="entry name" value="MeCP2_MBD"/>
    <property type="match status" value="1"/>
</dbReference>
<proteinExistence type="predicted"/>
<dbReference type="Pfam" id="PF01429">
    <property type="entry name" value="MBD"/>
    <property type="match status" value="1"/>
</dbReference>
<keyword evidence="8" id="KW-0539">Nucleus</keyword>
<feature type="region of interest" description="Disordered" evidence="9">
    <location>
        <begin position="1"/>
        <end position="29"/>
    </location>
</feature>
<dbReference type="Gene3D" id="3.30.40.100">
    <property type="match status" value="1"/>
</dbReference>
<dbReference type="InterPro" id="IPR001739">
    <property type="entry name" value="Methyl_CpG_DNA-bd"/>
</dbReference>
<sequence>MRRMSGDHLGTKPCPQQEVEEGNGDPTTAATQTATIGLLAAAPGVVHTQQWRSPSPLWVSVAPPTSLRLRWQQCGGTRRAFIDQISVLTLPSNPQPQVIKSHQDYINHLSCDNRPNFNLQFRSPVLLFIISDSSIKFELKEGTLRFAPMQSRPTKFTIKMGGKVHEITPCTNQNRQKTIENDQNALEVPTIPSNSDSKGTDHIPNASSSSEYSTEDDENTPPPYPDSQKQMVIYNPSSNHSNAITSIQNKPRSFPKKHLDPKRVVPEVGAFTVQCANCFKWRLIPDQEKYEVIREHITDHPFLCATTRQWDRHISCDDPTDIEQDGSRIWAIDKPNIAKPPPGWKRLLRLRSEGSSKFADVYYASPTGTKLRSTPEVEKYLASHPEHAQGVAINRFSFQIPKPLRDDYVRKRPSQNQEPSPVQPIAWAGPVDNFNLQIAEPLSWAGPTGNQNGMPEAKKRKVSGMKP</sequence>
<name>A0AA35ZLF1_LACSI</name>
<keyword evidence="2" id="KW-0479">Metal-binding</keyword>
<evidence type="ECO:0000256" key="5">
    <source>
        <dbReference type="ARBA" id="ARBA00023015"/>
    </source>
</evidence>
<dbReference type="Pfam" id="PF07496">
    <property type="entry name" value="zf-CW"/>
    <property type="match status" value="1"/>
</dbReference>
<evidence type="ECO:0008006" key="14">
    <source>
        <dbReference type="Google" id="ProtNLM"/>
    </source>
</evidence>
<keyword evidence="4" id="KW-0862">Zinc</keyword>
<dbReference type="GO" id="GO:0005634">
    <property type="term" value="C:nucleus"/>
    <property type="evidence" value="ECO:0007669"/>
    <property type="project" value="UniProtKB-SubCell"/>
</dbReference>
<evidence type="ECO:0000313" key="12">
    <source>
        <dbReference type="EMBL" id="CAI9293812.1"/>
    </source>
</evidence>
<dbReference type="GO" id="GO:0003677">
    <property type="term" value="F:DNA binding"/>
    <property type="evidence" value="ECO:0007669"/>
    <property type="project" value="UniProtKB-KW"/>
</dbReference>
<evidence type="ECO:0000256" key="8">
    <source>
        <dbReference type="ARBA" id="ARBA00023242"/>
    </source>
</evidence>
<dbReference type="AlphaFoldDB" id="A0AA35ZLF1"/>
<dbReference type="PROSITE" id="PS50982">
    <property type="entry name" value="MBD"/>
    <property type="match status" value="1"/>
</dbReference>
<organism evidence="12 13">
    <name type="scientific">Lactuca saligna</name>
    <name type="common">Willowleaf lettuce</name>
    <dbReference type="NCBI Taxonomy" id="75948"/>
    <lineage>
        <taxon>Eukaryota</taxon>
        <taxon>Viridiplantae</taxon>
        <taxon>Streptophyta</taxon>
        <taxon>Embryophyta</taxon>
        <taxon>Tracheophyta</taxon>
        <taxon>Spermatophyta</taxon>
        <taxon>Magnoliopsida</taxon>
        <taxon>eudicotyledons</taxon>
        <taxon>Gunneridae</taxon>
        <taxon>Pentapetalae</taxon>
        <taxon>asterids</taxon>
        <taxon>campanulids</taxon>
        <taxon>Asterales</taxon>
        <taxon>Asteraceae</taxon>
        <taxon>Cichorioideae</taxon>
        <taxon>Cichorieae</taxon>
        <taxon>Lactucinae</taxon>
        <taxon>Lactuca</taxon>
    </lineage>
</organism>
<dbReference type="PANTHER" id="PTHR12396">
    <property type="entry name" value="METHYL-CPG BINDING PROTEIN, MBD"/>
    <property type="match status" value="1"/>
</dbReference>
<gene>
    <name evidence="12" type="ORF">LSALG_LOCUS32821</name>
</gene>
<evidence type="ECO:0000256" key="1">
    <source>
        <dbReference type="ARBA" id="ARBA00004123"/>
    </source>
</evidence>
<evidence type="ECO:0000259" key="10">
    <source>
        <dbReference type="PROSITE" id="PS50982"/>
    </source>
</evidence>
<evidence type="ECO:0000256" key="7">
    <source>
        <dbReference type="ARBA" id="ARBA00023163"/>
    </source>
</evidence>
<dbReference type="Gene3D" id="3.30.890.10">
    <property type="entry name" value="Methyl-cpg-binding Protein 2, Chain A"/>
    <property type="match status" value="1"/>
</dbReference>
<feature type="compositionally biased region" description="Basic and acidic residues" evidence="9">
    <location>
        <begin position="1"/>
        <end position="10"/>
    </location>
</feature>
<keyword evidence="3" id="KW-0863">Zinc-finger</keyword>